<dbReference type="OrthoDB" id="10010854at2"/>
<dbReference type="AlphaFoldDB" id="A0A4P7UBL9"/>
<feature type="region of interest" description="Disordered" evidence="1">
    <location>
        <begin position="76"/>
        <end position="95"/>
    </location>
</feature>
<evidence type="ECO:0000313" key="5">
    <source>
        <dbReference type="Proteomes" id="UP000630594"/>
    </source>
</evidence>
<accession>A0A4P7UBL9</accession>
<evidence type="ECO:0000256" key="1">
    <source>
        <dbReference type="SAM" id="MobiDB-lite"/>
    </source>
</evidence>
<dbReference type="EMBL" id="CP038462">
    <property type="protein sequence ID" value="QCC76705.1"/>
    <property type="molecule type" value="Genomic_DNA"/>
</dbReference>
<feature type="compositionally biased region" description="Low complexity" evidence="1">
    <location>
        <begin position="16"/>
        <end position="25"/>
    </location>
</feature>
<dbReference type="Proteomes" id="UP000630594">
    <property type="component" value="Unassembled WGS sequence"/>
</dbReference>
<feature type="region of interest" description="Disordered" evidence="1">
    <location>
        <begin position="1"/>
        <end position="33"/>
    </location>
</feature>
<gene>
    <name evidence="3" type="ORF">E2C04_04775</name>
    <name evidence="2" type="ORF">GCM10007231_13160</name>
</gene>
<evidence type="ECO:0000313" key="2">
    <source>
        <dbReference type="EMBL" id="GGD15514.1"/>
    </source>
</evidence>
<evidence type="ECO:0000313" key="3">
    <source>
        <dbReference type="EMBL" id="QCC76705.1"/>
    </source>
</evidence>
<reference evidence="3 4" key="1">
    <citation type="journal article" date="2008" name="Int. J. Syst. Evol. Microbiol.">
        <title>Nocardioides daphniae sp. nov., isolated from Daphnia cucullata (Crustacea: Cladocera).</title>
        <authorList>
            <person name="Toth E.M."/>
            <person name="Keki Z."/>
            <person name="Homonnay Z.G."/>
            <person name="Borsodi A.K."/>
            <person name="Marialigeti K."/>
            <person name="Schumann P."/>
        </authorList>
    </citation>
    <scope>NUCLEOTIDE SEQUENCE [LARGE SCALE GENOMIC DNA]</scope>
    <source>
        <strain evidence="3 4">JCM 16608</strain>
    </source>
</reference>
<proteinExistence type="predicted"/>
<evidence type="ECO:0000313" key="4">
    <source>
        <dbReference type="Proteomes" id="UP000297025"/>
    </source>
</evidence>
<dbReference type="Proteomes" id="UP000297025">
    <property type="component" value="Chromosome"/>
</dbReference>
<reference evidence="2" key="2">
    <citation type="journal article" date="2014" name="Int. J. Syst. Evol. Microbiol.">
        <title>Complete genome of a new Firmicutes species belonging to the dominant human colonic microbiota ('Ruminococcus bicirculans') reveals two chromosomes and a selective capacity to utilize plant glucans.</title>
        <authorList>
            <consortium name="NISC Comparative Sequencing Program"/>
            <person name="Wegmann U."/>
            <person name="Louis P."/>
            <person name="Goesmann A."/>
            <person name="Henrissat B."/>
            <person name="Duncan S.H."/>
            <person name="Flint H.J."/>
        </authorList>
    </citation>
    <scope>NUCLEOTIDE SEQUENCE</scope>
    <source>
        <strain evidence="2">CCM 7403</strain>
    </source>
</reference>
<reference evidence="5" key="3">
    <citation type="journal article" date="2019" name="Int. J. Syst. Evol. Microbiol.">
        <title>The Global Catalogue of Microorganisms (GCM) 10K type strain sequencing project: providing services to taxonomists for standard genome sequencing and annotation.</title>
        <authorList>
            <consortium name="The Broad Institute Genomics Platform"/>
            <consortium name="The Broad Institute Genome Sequencing Center for Infectious Disease"/>
            <person name="Wu L."/>
            <person name="Ma J."/>
        </authorList>
    </citation>
    <scope>NUCLEOTIDE SEQUENCE [LARGE SCALE GENOMIC DNA]</scope>
    <source>
        <strain evidence="5">CCM 7403</strain>
    </source>
</reference>
<reference evidence="2" key="5">
    <citation type="submission" date="2024-05" db="EMBL/GenBank/DDBJ databases">
        <authorList>
            <person name="Sun Q."/>
            <person name="Sedlacek I."/>
        </authorList>
    </citation>
    <scope>NUCLEOTIDE SEQUENCE</scope>
    <source>
        <strain evidence="2">CCM 7403</strain>
    </source>
</reference>
<reference evidence="3" key="4">
    <citation type="submission" date="2019-03" db="EMBL/GenBank/DDBJ databases">
        <authorList>
            <person name="Huang Y."/>
        </authorList>
    </citation>
    <scope>NUCLEOTIDE SEQUENCE</scope>
    <source>
        <strain evidence="3">JCM 16608</strain>
    </source>
</reference>
<keyword evidence="5" id="KW-1185">Reference proteome</keyword>
<sequence length="131" mass="13538">MATATARKTAAKKAATKAPATPAKEAPVKGQHRSALLDELKAAGWTGPTSYTATALRETLLPWVKAGCPAGNEGIPAGAMNHAHPKPKVERKTRASKARVAALGDVATLIQGGASLADVKKWLAEQLQHAS</sequence>
<organism evidence="3 4">
    <name type="scientific">Nocardioides daphniae</name>
    <dbReference type="NCBI Taxonomy" id="402297"/>
    <lineage>
        <taxon>Bacteria</taxon>
        <taxon>Bacillati</taxon>
        <taxon>Actinomycetota</taxon>
        <taxon>Actinomycetes</taxon>
        <taxon>Propionibacteriales</taxon>
        <taxon>Nocardioidaceae</taxon>
        <taxon>Nocardioides</taxon>
    </lineage>
</organism>
<dbReference type="RefSeq" id="WP_135831753.1">
    <property type="nucleotide sequence ID" value="NZ_BMCK01000002.1"/>
</dbReference>
<name>A0A4P7UBL9_9ACTN</name>
<protein>
    <submittedName>
        <fullName evidence="3">Uncharacterized protein</fullName>
    </submittedName>
</protein>
<dbReference type="KEGG" id="ndp:E2C04_04775"/>
<dbReference type="EMBL" id="BMCK01000002">
    <property type="protein sequence ID" value="GGD15514.1"/>
    <property type="molecule type" value="Genomic_DNA"/>
</dbReference>